<proteinExistence type="predicted"/>
<name>A0A7J6KHB1_PERCH</name>
<dbReference type="AlphaFoldDB" id="A0A7J6KHB1"/>
<keyword evidence="2" id="KW-1185">Reference proteome</keyword>
<gene>
    <name evidence="1" type="ORF">FOL47_006049</name>
</gene>
<sequence>MEQVWISILAEVSTTSKGEKLTKKCLTQYLLRKHELLSRSAGSQELPPALLDVSYAHADNWIKQQLKFQSLPARESMFGSEVATEFISLDRNLKNLSLANQKAFAKPCKEASLEVKPGQFDAGPAGVTLEDRVLETRRKADAKVAAVAEPGQKRK</sequence>
<feature type="non-terminal residue" evidence="1">
    <location>
        <position position="155"/>
    </location>
</feature>
<evidence type="ECO:0000313" key="1">
    <source>
        <dbReference type="EMBL" id="KAF4646517.1"/>
    </source>
</evidence>
<dbReference type="EMBL" id="JAAPAO010003354">
    <property type="protein sequence ID" value="KAF4646517.1"/>
    <property type="molecule type" value="Genomic_DNA"/>
</dbReference>
<comment type="caution">
    <text evidence="1">The sequence shown here is derived from an EMBL/GenBank/DDBJ whole genome shotgun (WGS) entry which is preliminary data.</text>
</comment>
<organism evidence="1 2">
    <name type="scientific">Perkinsus chesapeaki</name>
    <name type="common">Clam parasite</name>
    <name type="synonym">Perkinsus andrewsi</name>
    <dbReference type="NCBI Taxonomy" id="330153"/>
    <lineage>
        <taxon>Eukaryota</taxon>
        <taxon>Sar</taxon>
        <taxon>Alveolata</taxon>
        <taxon>Perkinsozoa</taxon>
        <taxon>Perkinsea</taxon>
        <taxon>Perkinsida</taxon>
        <taxon>Perkinsidae</taxon>
        <taxon>Perkinsus</taxon>
    </lineage>
</organism>
<reference evidence="1 2" key="1">
    <citation type="submission" date="2020-04" db="EMBL/GenBank/DDBJ databases">
        <title>Perkinsus chesapeaki whole genome sequence.</title>
        <authorList>
            <person name="Bogema D.R."/>
        </authorList>
    </citation>
    <scope>NUCLEOTIDE SEQUENCE [LARGE SCALE GENOMIC DNA]</scope>
    <source>
        <strain evidence="1">ATCC PRA-425</strain>
    </source>
</reference>
<evidence type="ECO:0000313" key="2">
    <source>
        <dbReference type="Proteomes" id="UP000591131"/>
    </source>
</evidence>
<dbReference type="Proteomes" id="UP000591131">
    <property type="component" value="Unassembled WGS sequence"/>
</dbReference>
<accession>A0A7J6KHB1</accession>
<protein>
    <submittedName>
        <fullName evidence="1">Uncharacterized protein</fullName>
    </submittedName>
</protein>